<feature type="non-terminal residue" evidence="2">
    <location>
        <position position="1"/>
    </location>
</feature>
<dbReference type="AlphaFoldDB" id="A0A4Y9XPT3"/>
<evidence type="ECO:0000313" key="3">
    <source>
        <dbReference type="Proteomes" id="UP000298390"/>
    </source>
</evidence>
<feature type="region of interest" description="Disordered" evidence="1">
    <location>
        <begin position="1"/>
        <end position="40"/>
    </location>
</feature>
<proteinExistence type="predicted"/>
<dbReference type="Proteomes" id="UP000298390">
    <property type="component" value="Unassembled WGS sequence"/>
</dbReference>
<comment type="caution">
    <text evidence="2">The sequence shown here is derived from an EMBL/GenBank/DDBJ whole genome shotgun (WGS) entry which is preliminary data.</text>
</comment>
<reference evidence="2 3" key="1">
    <citation type="submission" date="2019-01" db="EMBL/GenBank/DDBJ databases">
        <title>Genome sequencing of the rare red list fungi Fomitopsis rosea.</title>
        <authorList>
            <person name="Buettner E."/>
            <person name="Kellner H."/>
        </authorList>
    </citation>
    <scope>NUCLEOTIDE SEQUENCE [LARGE SCALE GENOMIC DNA]</scope>
    <source>
        <strain evidence="2 3">DSM 105464</strain>
    </source>
</reference>
<dbReference type="EMBL" id="SEKV01001109">
    <property type="protein sequence ID" value="TFY51762.1"/>
    <property type="molecule type" value="Genomic_DNA"/>
</dbReference>
<gene>
    <name evidence="2" type="ORF">EVJ58_g10394</name>
</gene>
<accession>A0A4Y9XPT3</accession>
<sequence>WLDAARLLPPRIDVESEDSDDGSVYEGSTAEEDDELEDEV</sequence>
<feature type="compositionally biased region" description="Acidic residues" evidence="1">
    <location>
        <begin position="15"/>
        <end position="40"/>
    </location>
</feature>
<name>A0A4Y9XPT3_9APHY</name>
<protein>
    <submittedName>
        <fullName evidence="2">Uncharacterized protein</fullName>
    </submittedName>
</protein>
<evidence type="ECO:0000313" key="2">
    <source>
        <dbReference type="EMBL" id="TFY51762.1"/>
    </source>
</evidence>
<evidence type="ECO:0000256" key="1">
    <source>
        <dbReference type="SAM" id="MobiDB-lite"/>
    </source>
</evidence>
<organism evidence="2 3">
    <name type="scientific">Rhodofomes roseus</name>
    <dbReference type="NCBI Taxonomy" id="34475"/>
    <lineage>
        <taxon>Eukaryota</taxon>
        <taxon>Fungi</taxon>
        <taxon>Dikarya</taxon>
        <taxon>Basidiomycota</taxon>
        <taxon>Agaricomycotina</taxon>
        <taxon>Agaricomycetes</taxon>
        <taxon>Polyporales</taxon>
        <taxon>Rhodofomes</taxon>
    </lineage>
</organism>